<dbReference type="AlphaFoldDB" id="A0A918Q4T7"/>
<dbReference type="EMBL" id="BMZB01000002">
    <property type="protein sequence ID" value="GGZ32040.1"/>
    <property type="molecule type" value="Genomic_DNA"/>
</dbReference>
<dbReference type="InterPro" id="IPR014507">
    <property type="entry name" value="Baseplate_assembly_J_pred"/>
</dbReference>
<feature type="domain" description="Baseplate J-like C-terminal" evidence="2">
    <location>
        <begin position="219"/>
        <end position="298"/>
    </location>
</feature>
<accession>A0A918Q4T7</accession>
<proteinExistence type="predicted"/>
<evidence type="ECO:0000313" key="3">
    <source>
        <dbReference type="EMBL" id="GGZ32040.1"/>
    </source>
</evidence>
<dbReference type="Pfam" id="PF26079">
    <property type="entry name" value="Baseplate_J_C"/>
    <property type="match status" value="1"/>
</dbReference>
<feature type="domain" description="Baseplate J-like central" evidence="1">
    <location>
        <begin position="139"/>
        <end position="211"/>
    </location>
</feature>
<evidence type="ECO:0000313" key="4">
    <source>
        <dbReference type="Proteomes" id="UP000662572"/>
    </source>
</evidence>
<organism evidence="3 4">
    <name type="scientific">Asticcacaulis endophyticus</name>
    <dbReference type="NCBI Taxonomy" id="1395890"/>
    <lineage>
        <taxon>Bacteria</taxon>
        <taxon>Pseudomonadati</taxon>
        <taxon>Pseudomonadota</taxon>
        <taxon>Alphaproteobacteria</taxon>
        <taxon>Caulobacterales</taxon>
        <taxon>Caulobacteraceae</taxon>
        <taxon>Asticcacaulis</taxon>
    </lineage>
</organism>
<comment type="caution">
    <text evidence="3">The sequence shown here is derived from an EMBL/GenBank/DDBJ whole genome shotgun (WGS) entry which is preliminary data.</text>
</comment>
<dbReference type="InterPro" id="IPR052726">
    <property type="entry name" value="Phage_Baseplate_Hub"/>
</dbReference>
<gene>
    <name evidence="3" type="primary">J</name>
    <name evidence="3" type="ORF">GCM10011273_17600</name>
</gene>
<dbReference type="PIRSF" id="PIRSF020481">
    <property type="entry name" value="BAP"/>
    <property type="match status" value="1"/>
</dbReference>
<evidence type="ECO:0000259" key="2">
    <source>
        <dbReference type="Pfam" id="PF26079"/>
    </source>
</evidence>
<reference evidence="3" key="2">
    <citation type="submission" date="2020-09" db="EMBL/GenBank/DDBJ databases">
        <authorList>
            <person name="Sun Q."/>
            <person name="Kim S."/>
        </authorList>
    </citation>
    <scope>NUCLEOTIDE SEQUENCE</scope>
    <source>
        <strain evidence="3">KCTC 32296</strain>
    </source>
</reference>
<keyword evidence="4" id="KW-1185">Reference proteome</keyword>
<dbReference type="PANTHER" id="PTHR35862">
    <property type="entry name" value="FELS-2 PROPHAGE PROTEIN"/>
    <property type="match status" value="1"/>
</dbReference>
<evidence type="ECO:0000259" key="1">
    <source>
        <dbReference type="Pfam" id="PF26078"/>
    </source>
</evidence>
<dbReference type="Proteomes" id="UP000662572">
    <property type="component" value="Unassembled WGS sequence"/>
</dbReference>
<dbReference type="InterPro" id="IPR058530">
    <property type="entry name" value="Baseplate_J-like_C"/>
</dbReference>
<name>A0A918Q4T7_9CAUL</name>
<reference evidence="3" key="1">
    <citation type="journal article" date="2014" name="Int. J. Syst. Evol. Microbiol.">
        <title>Complete genome sequence of Corynebacterium casei LMG S-19264T (=DSM 44701T), isolated from a smear-ripened cheese.</title>
        <authorList>
            <consortium name="US DOE Joint Genome Institute (JGI-PGF)"/>
            <person name="Walter F."/>
            <person name="Albersmeier A."/>
            <person name="Kalinowski J."/>
            <person name="Ruckert C."/>
        </authorList>
    </citation>
    <scope>NUCLEOTIDE SEQUENCE</scope>
    <source>
        <strain evidence="3">KCTC 32296</strain>
    </source>
</reference>
<sequence>MGANGLMSDATFNAIDLSRLPAPDVIEALSFEAIYAEMLAALKVYIPDFDDLLESDPAVRILQVCAYFRMIDRQRINDAAKAVMVAYALGADLDQLGVIFGVRRLEITPADVEAGTAAVMESDDEFRERILLAPEGYSVAGPVGAYIFHAKSADADVADASVISPDPGEVLVTILSRSANGAASPELIATVSAALSDETVRPLTDFVTIQAATLTTWQIVADITTYAGPDAAVVIAQGRTNAEALIARQYRLGMRPTRSAIIAALHVEGVQNVVLTSPAADIVIGPTEASRCTMITLNHDGVV</sequence>
<dbReference type="InterPro" id="IPR058531">
    <property type="entry name" value="Baseplate_J_M"/>
</dbReference>
<dbReference type="Pfam" id="PF26078">
    <property type="entry name" value="Baseplate_J_M"/>
    <property type="match status" value="1"/>
</dbReference>
<dbReference type="PANTHER" id="PTHR35862:SF1">
    <property type="entry name" value="FELS-2 PROPHAGE PROTEIN"/>
    <property type="match status" value="1"/>
</dbReference>
<protein>
    <submittedName>
        <fullName evidence="3">Baseplate assembly protein</fullName>
    </submittedName>
</protein>